<dbReference type="Proteomes" id="UP000053617">
    <property type="component" value="Unassembled WGS sequence"/>
</dbReference>
<dbReference type="RefSeq" id="XP_013277735.1">
    <property type="nucleotide sequence ID" value="XM_013422281.1"/>
</dbReference>
<reference evidence="3 4" key="1">
    <citation type="submission" date="2015-01" db="EMBL/GenBank/DDBJ databases">
        <title>The Genome Sequence of Rhinocladiella mackenzie CBS 650.93.</title>
        <authorList>
            <consortium name="The Broad Institute Genomics Platform"/>
            <person name="Cuomo C."/>
            <person name="de Hoog S."/>
            <person name="Gorbushina A."/>
            <person name="Stielow B."/>
            <person name="Teixiera M."/>
            <person name="Abouelleil A."/>
            <person name="Chapman S.B."/>
            <person name="Priest M."/>
            <person name="Young S.K."/>
            <person name="Wortman J."/>
            <person name="Nusbaum C."/>
            <person name="Birren B."/>
        </authorList>
    </citation>
    <scope>NUCLEOTIDE SEQUENCE [LARGE SCALE GENOMIC DNA]</scope>
    <source>
        <strain evidence="3 4">CBS 650.93</strain>
    </source>
</reference>
<proteinExistence type="predicted"/>
<dbReference type="HOGENOM" id="CLU_1856401_0_0_1"/>
<dbReference type="GeneID" id="25289754"/>
<feature type="compositionally biased region" description="Low complexity" evidence="1">
    <location>
        <begin position="1"/>
        <end position="15"/>
    </location>
</feature>
<dbReference type="EMBL" id="KN847475">
    <property type="protein sequence ID" value="KIX10599.1"/>
    <property type="molecule type" value="Genomic_DNA"/>
</dbReference>
<evidence type="ECO:0008006" key="5">
    <source>
        <dbReference type="Google" id="ProtNLM"/>
    </source>
</evidence>
<dbReference type="InterPro" id="IPR038882">
    <property type="entry name" value="Rcf3"/>
</dbReference>
<evidence type="ECO:0000313" key="3">
    <source>
        <dbReference type="EMBL" id="KIX10599.1"/>
    </source>
</evidence>
<keyword evidence="4" id="KW-1185">Reference proteome</keyword>
<sequence length="138" mass="16220">MPLDSQQETTEPTTQSLPKRLGRREPTNRPFKSLPDRTLSVAGWGFLDGSSRMVLFSVPIHWFLMKTNRFYRKRLTPQFRVYIQMSLLIVAGCVYAEDAVRKYNDAHRRLYKSLEVQEAALAKMREIREEAEQQREGR</sequence>
<evidence type="ECO:0000313" key="4">
    <source>
        <dbReference type="Proteomes" id="UP000053617"/>
    </source>
</evidence>
<feature type="region of interest" description="Disordered" evidence="1">
    <location>
        <begin position="1"/>
        <end position="32"/>
    </location>
</feature>
<dbReference type="OrthoDB" id="3979469at2759"/>
<dbReference type="AlphaFoldDB" id="A0A0D2IX66"/>
<evidence type="ECO:0000256" key="1">
    <source>
        <dbReference type="SAM" id="MobiDB-lite"/>
    </source>
</evidence>
<keyword evidence="2" id="KW-1133">Transmembrane helix</keyword>
<organism evidence="3 4">
    <name type="scientific">Rhinocladiella mackenziei CBS 650.93</name>
    <dbReference type="NCBI Taxonomy" id="1442369"/>
    <lineage>
        <taxon>Eukaryota</taxon>
        <taxon>Fungi</taxon>
        <taxon>Dikarya</taxon>
        <taxon>Ascomycota</taxon>
        <taxon>Pezizomycotina</taxon>
        <taxon>Eurotiomycetes</taxon>
        <taxon>Chaetothyriomycetidae</taxon>
        <taxon>Chaetothyriales</taxon>
        <taxon>Herpotrichiellaceae</taxon>
        <taxon>Rhinocladiella</taxon>
    </lineage>
</organism>
<feature type="transmembrane region" description="Helical" evidence="2">
    <location>
        <begin position="41"/>
        <end position="64"/>
    </location>
</feature>
<evidence type="ECO:0000256" key="2">
    <source>
        <dbReference type="SAM" id="Phobius"/>
    </source>
</evidence>
<dbReference type="PANTHER" id="PTHR39153:SF1">
    <property type="entry name" value="AGR244WP"/>
    <property type="match status" value="1"/>
</dbReference>
<keyword evidence="2" id="KW-0472">Membrane</keyword>
<protein>
    <recommendedName>
        <fullName evidence="5">HIG1 domain-containing protein</fullName>
    </recommendedName>
</protein>
<name>A0A0D2IX66_9EURO</name>
<dbReference type="PANTHER" id="PTHR39153">
    <property type="entry name" value="AGR244WP"/>
    <property type="match status" value="1"/>
</dbReference>
<dbReference type="VEuPathDB" id="FungiDB:Z518_01683"/>
<gene>
    <name evidence="3" type="ORF">Z518_01683</name>
</gene>
<keyword evidence="2" id="KW-0812">Transmembrane</keyword>
<accession>A0A0D2IX66</accession>